<dbReference type="Pfam" id="PF01663">
    <property type="entry name" value="Phosphodiest"/>
    <property type="match status" value="1"/>
</dbReference>
<gene>
    <name evidence="1" type="ORF">E7512_09805</name>
</gene>
<sequence>MKKVIFVLIDGLNAETAFRHMGFMEHLVEARAASKYVVRSELPSVSRPLYEVLMTGTPVSVNRICSNETIRKSTQKNLFQMSADAGIATAAAAYYFFSELYLHAPFHPLTDRFHSDSASAIQNAMFYYDDSYPDSHLFLDADELIIRHHPGFILVHPMSVDYIGHQFGGGSGEYCKAAFNVDCILSRFLFKWIEEGYSVIITADHGMGKDGIHGGTSAEERMIPMYILSGQVDAADYSGQTVSQLHIAPLVCKLLGLPLSEHMIEPKIPGLHPAV</sequence>
<comment type="caution">
    <text evidence="1">The sequence shown here is derived from an EMBL/GenBank/DDBJ whole genome shotgun (WGS) entry which is preliminary data.</text>
</comment>
<protein>
    <submittedName>
        <fullName evidence="1">Alkaline phosphatase family protein</fullName>
    </submittedName>
</protein>
<dbReference type="Gene3D" id="3.40.720.10">
    <property type="entry name" value="Alkaline Phosphatase, subunit A"/>
    <property type="match status" value="1"/>
</dbReference>
<dbReference type="AlphaFoldDB" id="A0A928KYA4"/>
<dbReference type="EMBL" id="SVNY01000004">
    <property type="protein sequence ID" value="MBE6833859.1"/>
    <property type="molecule type" value="Genomic_DNA"/>
</dbReference>
<proteinExistence type="predicted"/>
<dbReference type="InterPro" id="IPR017850">
    <property type="entry name" value="Alkaline_phosphatase_core_sf"/>
</dbReference>
<evidence type="ECO:0000313" key="2">
    <source>
        <dbReference type="Proteomes" id="UP000754750"/>
    </source>
</evidence>
<dbReference type="SUPFAM" id="SSF53649">
    <property type="entry name" value="Alkaline phosphatase-like"/>
    <property type="match status" value="1"/>
</dbReference>
<organism evidence="1 2">
    <name type="scientific">Faecalispora sporosphaeroides</name>
    <dbReference type="NCBI Taxonomy" id="1549"/>
    <lineage>
        <taxon>Bacteria</taxon>
        <taxon>Bacillati</taxon>
        <taxon>Bacillota</taxon>
        <taxon>Clostridia</taxon>
        <taxon>Eubacteriales</taxon>
        <taxon>Oscillospiraceae</taxon>
        <taxon>Faecalispora</taxon>
    </lineage>
</organism>
<dbReference type="Proteomes" id="UP000754750">
    <property type="component" value="Unassembled WGS sequence"/>
</dbReference>
<reference evidence="1" key="1">
    <citation type="submission" date="2019-04" db="EMBL/GenBank/DDBJ databases">
        <title>Evolution of Biomass-Degrading Anaerobic Consortia Revealed by Metagenomics.</title>
        <authorList>
            <person name="Peng X."/>
        </authorList>
    </citation>
    <scope>NUCLEOTIDE SEQUENCE</scope>
    <source>
        <strain evidence="1">SIG551</strain>
    </source>
</reference>
<accession>A0A928KYA4</accession>
<evidence type="ECO:0000313" key="1">
    <source>
        <dbReference type="EMBL" id="MBE6833859.1"/>
    </source>
</evidence>
<name>A0A928KYA4_9FIRM</name>
<dbReference type="InterPro" id="IPR002591">
    <property type="entry name" value="Phosphodiest/P_Trfase"/>
</dbReference>